<feature type="transmembrane region" description="Helical" evidence="7">
    <location>
        <begin position="212"/>
        <end position="232"/>
    </location>
</feature>
<feature type="transmembrane region" description="Helical" evidence="7">
    <location>
        <begin position="104"/>
        <end position="126"/>
    </location>
</feature>
<sequence>MPLREHLLEIRKRLFLSAIGLLLGAILGWILYDPLLQALTQPLEDAAARRGALIGLNFEGVATAIDVRVKVSLFLGFLVSSPWWLYQLFAFINPGLTRTERKYAYGFLAAAVPLFLSGAGLAWLLLPRAVALLNEFVPEGSSNLIAAHTYLSFVMRLIIAFGLAFVLPVIMVVLNFLGTVRGRTWLAGWRWAVLASALFAAMMTPTPDLLTMFWVALPICALYFIACGVCLLHDRRADRRRVAATA</sequence>
<dbReference type="Proteomes" id="UP000009236">
    <property type="component" value="Chromosome"/>
</dbReference>
<dbReference type="PANTHER" id="PTHR30371">
    <property type="entry name" value="SEC-INDEPENDENT PROTEIN TRANSLOCASE PROTEIN TATC"/>
    <property type="match status" value="1"/>
</dbReference>
<keyword evidence="9" id="KW-1185">Reference proteome</keyword>
<evidence type="ECO:0000256" key="2">
    <source>
        <dbReference type="ARBA" id="ARBA00022692"/>
    </source>
</evidence>
<feature type="transmembrane region" description="Helical" evidence="7">
    <location>
        <begin position="153"/>
        <end position="177"/>
    </location>
</feature>
<protein>
    <recommendedName>
        <fullName evidence="7">Sec-independent protein translocase protein TatC</fullName>
    </recommendedName>
</protein>
<dbReference type="GO" id="GO:0009977">
    <property type="term" value="F:proton motive force dependent protein transmembrane transporter activity"/>
    <property type="evidence" value="ECO:0007669"/>
    <property type="project" value="TreeGrafter"/>
</dbReference>
<evidence type="ECO:0000256" key="4">
    <source>
        <dbReference type="ARBA" id="ARBA00022989"/>
    </source>
</evidence>
<comment type="subcellular location">
    <subcellularLocation>
        <location evidence="7">Cell membrane</location>
        <topology evidence="7">Multi-pass membrane protein</topology>
    </subcellularLocation>
    <subcellularLocation>
        <location evidence="1">Membrane</location>
        <topology evidence="1">Multi-pass membrane protein</topology>
    </subcellularLocation>
</comment>
<keyword evidence="7" id="KW-0813">Transport</keyword>
<reference evidence="8 9" key="1">
    <citation type="submission" date="2011-05" db="EMBL/GenBank/DDBJ databases">
        <title>Complete sequence of Isoptericola variabilis 225.</title>
        <authorList>
            <consortium name="US DOE Joint Genome Institute"/>
            <person name="Lucas S."/>
            <person name="Han J."/>
            <person name="Lapidus A."/>
            <person name="Cheng J.-F."/>
            <person name="Goodwin L."/>
            <person name="Pitluck S."/>
            <person name="Peters L."/>
            <person name="Mikhailova N."/>
            <person name="Zeytun A."/>
            <person name="Han C."/>
            <person name="Tapia R."/>
            <person name="Land M."/>
            <person name="Hauser L."/>
            <person name="Kyrpides N."/>
            <person name="Ivanova N."/>
            <person name="Pagani I."/>
            <person name="Siebers A."/>
            <person name="Allgaier M."/>
            <person name="Thelen M."/>
            <person name="Hugenholtz P."/>
            <person name="Gladden J."/>
            <person name="Woyke T."/>
        </authorList>
    </citation>
    <scope>NUCLEOTIDE SEQUENCE [LARGE SCALE GENOMIC DNA]</scope>
    <source>
        <strain evidence="9">225</strain>
    </source>
</reference>
<proteinExistence type="inferred from homology"/>
<evidence type="ECO:0000313" key="9">
    <source>
        <dbReference type="Proteomes" id="UP000009236"/>
    </source>
</evidence>
<dbReference type="PRINTS" id="PR01840">
    <property type="entry name" value="TATCFAMILY"/>
</dbReference>
<dbReference type="EMBL" id="CP002810">
    <property type="protein sequence ID" value="AEG44300.1"/>
    <property type="molecule type" value="Genomic_DNA"/>
</dbReference>
<dbReference type="GO" id="GO:0065002">
    <property type="term" value="P:intracellular protein transmembrane transport"/>
    <property type="evidence" value="ECO:0007669"/>
    <property type="project" value="TreeGrafter"/>
</dbReference>
<evidence type="ECO:0000256" key="1">
    <source>
        <dbReference type="ARBA" id="ARBA00004141"/>
    </source>
</evidence>
<accession>F6FUW0</accession>
<feature type="transmembrane region" description="Helical" evidence="7">
    <location>
        <begin position="71"/>
        <end position="92"/>
    </location>
</feature>
<evidence type="ECO:0000256" key="6">
    <source>
        <dbReference type="ARBA" id="ARBA00023136"/>
    </source>
</evidence>
<dbReference type="HAMAP" id="MF_00902">
    <property type="entry name" value="TatC"/>
    <property type="match status" value="1"/>
</dbReference>
<keyword evidence="3 7" id="KW-0653">Protein transport</keyword>
<dbReference type="HOGENOM" id="CLU_031942_6_0_11"/>
<evidence type="ECO:0000256" key="7">
    <source>
        <dbReference type="HAMAP-Rule" id="MF_00902"/>
    </source>
</evidence>
<keyword evidence="7" id="KW-1003">Cell membrane</keyword>
<feature type="transmembrane region" description="Helical" evidence="7">
    <location>
        <begin position="14"/>
        <end position="32"/>
    </location>
</feature>
<keyword evidence="2 7" id="KW-0812">Transmembrane</keyword>
<dbReference type="AlphaFoldDB" id="F6FUW0"/>
<name>F6FUW0_ISOV2</name>
<dbReference type="STRING" id="743718.Isova_1546"/>
<comment type="function">
    <text evidence="7">Part of the twin-arginine translocation (Tat) system that transports large folded proteins containing a characteristic twin-arginine motif in their signal peptide across membranes. Together with TatB, TatC is part of a receptor directly interacting with Tat signal peptides.</text>
</comment>
<dbReference type="PANTHER" id="PTHR30371:SF0">
    <property type="entry name" value="SEC-INDEPENDENT PROTEIN TRANSLOCASE PROTEIN TATC, CHLOROPLASTIC-RELATED"/>
    <property type="match status" value="1"/>
</dbReference>
<evidence type="ECO:0000256" key="5">
    <source>
        <dbReference type="ARBA" id="ARBA00023010"/>
    </source>
</evidence>
<dbReference type="RefSeq" id="WP_013838692.1">
    <property type="nucleotide sequence ID" value="NC_015588.1"/>
</dbReference>
<keyword evidence="6 7" id="KW-0472">Membrane</keyword>
<feature type="transmembrane region" description="Helical" evidence="7">
    <location>
        <begin position="189"/>
        <end position="206"/>
    </location>
</feature>
<dbReference type="NCBIfam" id="TIGR00945">
    <property type="entry name" value="tatC"/>
    <property type="match status" value="1"/>
</dbReference>
<keyword evidence="5 7" id="KW-0811">Translocation</keyword>
<keyword evidence="4 7" id="KW-1133">Transmembrane helix</keyword>
<evidence type="ECO:0000313" key="8">
    <source>
        <dbReference type="EMBL" id="AEG44300.1"/>
    </source>
</evidence>
<dbReference type="Pfam" id="PF00902">
    <property type="entry name" value="TatC"/>
    <property type="match status" value="1"/>
</dbReference>
<dbReference type="GO" id="GO:0043953">
    <property type="term" value="P:protein transport by the Tat complex"/>
    <property type="evidence" value="ECO:0007669"/>
    <property type="project" value="UniProtKB-UniRule"/>
</dbReference>
<dbReference type="InterPro" id="IPR002033">
    <property type="entry name" value="TatC"/>
</dbReference>
<dbReference type="GO" id="GO:0033281">
    <property type="term" value="C:TAT protein transport complex"/>
    <property type="evidence" value="ECO:0007669"/>
    <property type="project" value="UniProtKB-UniRule"/>
</dbReference>
<comment type="subunit">
    <text evidence="7">The Tat system comprises two distinct complexes: a TatABC complex, containing multiple copies of TatA, TatB and TatC subunits, and a separate TatA complex, containing only TatA subunits. Substrates initially bind to the TatABC complex, which probably triggers association of the separate TatA complex to form the active translocon.</text>
</comment>
<gene>
    <name evidence="7" type="primary">tatC</name>
    <name evidence="8" type="ordered locus">Isova_1546</name>
</gene>
<dbReference type="KEGG" id="iva:Isova_1546"/>
<organism evidence="9">
    <name type="scientific">Isoptericola variabilis (strain 225)</name>
    <dbReference type="NCBI Taxonomy" id="743718"/>
    <lineage>
        <taxon>Bacteria</taxon>
        <taxon>Bacillati</taxon>
        <taxon>Actinomycetota</taxon>
        <taxon>Actinomycetes</taxon>
        <taxon>Micrococcales</taxon>
        <taxon>Promicromonosporaceae</taxon>
        <taxon>Isoptericola</taxon>
    </lineage>
</organism>
<dbReference type="eggNOG" id="COG0805">
    <property type="taxonomic scope" value="Bacteria"/>
</dbReference>
<evidence type="ECO:0000256" key="3">
    <source>
        <dbReference type="ARBA" id="ARBA00022927"/>
    </source>
</evidence>
<comment type="similarity">
    <text evidence="7">Belongs to the TatC family.</text>
</comment>